<dbReference type="RefSeq" id="XP_026051680.1">
    <property type="nucleotide sequence ID" value="XM_026195895.1"/>
</dbReference>
<protein>
    <submittedName>
        <fullName evidence="4 5">Uncharacterized protein LOC113038467 isoform X1</fullName>
    </submittedName>
</protein>
<dbReference type="RefSeq" id="XP_026051681.1">
    <property type="nucleotide sequence ID" value="XM_026195896.1"/>
</dbReference>
<keyword evidence="3" id="KW-1185">Reference proteome</keyword>
<feature type="region of interest" description="Disordered" evidence="1">
    <location>
        <begin position="214"/>
        <end position="252"/>
    </location>
</feature>
<feature type="compositionally biased region" description="Basic and acidic residues" evidence="1">
    <location>
        <begin position="793"/>
        <end position="807"/>
    </location>
</feature>
<dbReference type="PANTHER" id="PTHR33775">
    <property type="entry name" value="CARDIAC-ENRICHED FHL2-INTERACTING PROTEIN-RELATED"/>
    <property type="match status" value="1"/>
</dbReference>
<name>A0A6P6IVG1_CARAU</name>
<feature type="region of interest" description="Disordered" evidence="1">
    <location>
        <begin position="14"/>
        <end position="33"/>
    </location>
</feature>
<sequence>MSVSSASIIDKTTLSLQQRDEGESDLEQTDDITDDSASSYYTALCSLSEYSEALGDTTHTVSMKRPAEGGTFVFLDCITTMESIASRSLITETTLSQDCKTQEENSIEVLPEVSQCDQNKSSSTERALESELKHLLSGTTATNVDLQFVKSAFRNPVQKLDNSDKLNLSGEDSLAKPRDYFGSSRTVFHTNIRTAEEHSSPEPIFTSNTILITPGRNQYSKGREQEHGGTEPKENHATQKQRPRERLTAPRLERGGHILGHMEKEGEGHGRGVSCGKEQVELSVRSRNRKASANCISTLTASKQESRIPLNCYSERIPATRHQHQLQRLADTRTLEKQSRQGVWQSRPLSCKLCCSSWQPCPTTYKTRGSTSMGTKLAEGSSKVGGLVNQAQVRSSCSEADNMHVFSSSCRPSSQPSAEECHKNWTDDVLSFKMQMYSNTQNTSACSESSSFECVDVALETTDEVNRSLKTVPKRQIQLKRRDTAEVHARENNNQTFQVANTPVRARDIFQRQHSTPAAFNQESHVADQRSVQAERKQRLQKSFSLDETSSKTQMASCIITNVLSKKMLNEQNLHTLDVSDKAFASIKVNNRATTTEECVYLSGKEIYAETTKLNQSASLKREALRESSPVQKHCSVNSKTQPKLLSKHGFNPLLSTTGRSEAQGSVTEITDSSEKEKAEKLSPREEVLRLPNLSPGGKLSCDSAKGRAWNSTAATNVAISTQASVKTTPEECLTGQGIHKQHNMTPTNVLEKQEQQAGTMESTLSPTNIACLISDLEAKAVDNTIPQADESSVGKEQESGREEVKSPGESAILGMQRQGKLKAMGPVHVVRDMRSLVKNTYNMSFKITGESAHGIDGSTPLFKPSVQNLSNNKGEGMGKGCRSEEKPLVRKVTPPLTLERRRDHSATKGCSTKVMPPNESNDKNHTGFIKVSPNSITKGNSCALSKPSEKQVSQVCKRKPNVVVSDTNLKPTNRTDLALQAKEEASTEKPTKGDLNKAEHEMTISSDKLFPVALQYCPPTASSEQQDYGKIISDALQTPCLPPRSQSSVGPLSACILTVASTPMVPSYYYKPNPPICYQTISPHIGAGYGYVQGPVMFQTPLYNQPSASNSHTPLLRSLSEDGKTLVQPTDGSTSQAQNGEAGLKISFTESQHNAIFDAPLSAEARLGGTGVVYPEAGGSIAAGQTPRQLLLDPETGHYFYVDVPQMPQRKMLFDPETCQYVEVLLPQQTLPSAVLHTPCAIPIASLHIPPMYTPQCLPYVQSHPQVLPPPGP</sequence>
<proteinExistence type="predicted"/>
<evidence type="ECO:0000256" key="1">
    <source>
        <dbReference type="SAM" id="MobiDB-lite"/>
    </source>
</evidence>
<dbReference type="InterPro" id="IPR052303">
    <property type="entry name" value="CEFIP"/>
</dbReference>
<feature type="compositionally biased region" description="Acidic residues" evidence="1">
    <location>
        <begin position="22"/>
        <end position="33"/>
    </location>
</feature>
<feature type="compositionally biased region" description="Polar residues" evidence="1">
    <location>
        <begin position="629"/>
        <end position="644"/>
    </location>
</feature>
<feature type="compositionally biased region" description="Polar residues" evidence="1">
    <location>
        <begin position="654"/>
        <end position="671"/>
    </location>
</feature>
<feature type="region of interest" description="Disordered" evidence="1">
    <location>
        <begin position="626"/>
        <end position="684"/>
    </location>
</feature>
<gene>
    <name evidence="4 5" type="primary">LOC113038467</name>
</gene>
<evidence type="ECO:0000313" key="5">
    <source>
        <dbReference type="RefSeq" id="XP_026051681.1"/>
    </source>
</evidence>
<feature type="region of interest" description="Disordered" evidence="1">
    <location>
        <begin position="786"/>
        <end position="813"/>
    </location>
</feature>
<evidence type="ECO:0000313" key="4">
    <source>
        <dbReference type="RefSeq" id="XP_026051680.1"/>
    </source>
</evidence>
<feature type="compositionally biased region" description="Basic and acidic residues" evidence="1">
    <location>
        <begin position="673"/>
        <end position="684"/>
    </location>
</feature>
<organism evidence="3 5">
    <name type="scientific">Carassius auratus</name>
    <name type="common">Goldfish</name>
    <dbReference type="NCBI Taxonomy" id="7957"/>
    <lineage>
        <taxon>Eukaryota</taxon>
        <taxon>Metazoa</taxon>
        <taxon>Chordata</taxon>
        <taxon>Craniata</taxon>
        <taxon>Vertebrata</taxon>
        <taxon>Euteleostomi</taxon>
        <taxon>Actinopterygii</taxon>
        <taxon>Neopterygii</taxon>
        <taxon>Teleostei</taxon>
        <taxon>Ostariophysi</taxon>
        <taxon>Cypriniformes</taxon>
        <taxon>Cyprinidae</taxon>
        <taxon>Cyprininae</taxon>
        <taxon>Carassius</taxon>
    </lineage>
</organism>
<evidence type="ECO:0000313" key="3">
    <source>
        <dbReference type="Proteomes" id="UP000515129"/>
    </source>
</evidence>
<dbReference type="InterPro" id="IPR027838">
    <property type="entry name" value="DUF4585"/>
</dbReference>
<dbReference type="Pfam" id="PF15232">
    <property type="entry name" value="DUF4585"/>
    <property type="match status" value="1"/>
</dbReference>
<evidence type="ECO:0000259" key="2">
    <source>
        <dbReference type="Pfam" id="PF15232"/>
    </source>
</evidence>
<dbReference type="Proteomes" id="UP000515129">
    <property type="component" value="Chromosome 21"/>
</dbReference>
<dbReference type="GO" id="GO:0005654">
    <property type="term" value="C:nucleoplasm"/>
    <property type="evidence" value="ECO:0007669"/>
    <property type="project" value="TreeGrafter"/>
</dbReference>
<dbReference type="OrthoDB" id="8943752at2759"/>
<dbReference type="AlphaFoldDB" id="A0A6P6IVG1"/>
<dbReference type="KEGG" id="caua:113038467"/>
<feature type="domain" description="DUF4585" evidence="2">
    <location>
        <begin position="1185"/>
        <end position="1254"/>
    </location>
</feature>
<dbReference type="GeneID" id="113038467"/>
<dbReference type="PANTHER" id="PTHR33775:SF1">
    <property type="entry name" value="PROLINE-RICH BASIC PROTEIN 1"/>
    <property type="match status" value="1"/>
</dbReference>
<feature type="region of interest" description="Disordered" evidence="1">
    <location>
        <begin position="903"/>
        <end position="933"/>
    </location>
</feature>
<reference evidence="4 5" key="1">
    <citation type="submission" date="2025-04" db="UniProtKB">
        <authorList>
            <consortium name="RefSeq"/>
        </authorList>
    </citation>
    <scope>IDENTIFICATION</scope>
    <source>
        <strain evidence="4 5">Wakin</strain>
        <tissue evidence="4 5">Muscle</tissue>
    </source>
</reference>
<feature type="compositionally biased region" description="Basic and acidic residues" evidence="1">
    <location>
        <begin position="221"/>
        <end position="252"/>
    </location>
</feature>
<accession>A0A6P6IVG1</accession>